<keyword evidence="2" id="KW-1185">Reference proteome</keyword>
<dbReference type="Gene3D" id="3.30.420.10">
    <property type="entry name" value="Ribonuclease H-like superfamily/Ribonuclease H"/>
    <property type="match status" value="1"/>
</dbReference>
<organism evidence="1 2">
    <name type="scientific">Trichonephila clavipes</name>
    <name type="common">Golden silk orbweaver</name>
    <name type="synonym">Nephila clavipes</name>
    <dbReference type="NCBI Taxonomy" id="2585209"/>
    <lineage>
        <taxon>Eukaryota</taxon>
        <taxon>Metazoa</taxon>
        <taxon>Ecdysozoa</taxon>
        <taxon>Arthropoda</taxon>
        <taxon>Chelicerata</taxon>
        <taxon>Arachnida</taxon>
        <taxon>Araneae</taxon>
        <taxon>Araneomorphae</taxon>
        <taxon>Entelegynae</taxon>
        <taxon>Araneoidea</taxon>
        <taxon>Nephilidae</taxon>
        <taxon>Trichonephila</taxon>
    </lineage>
</organism>
<evidence type="ECO:0008006" key="3">
    <source>
        <dbReference type="Google" id="ProtNLM"/>
    </source>
</evidence>
<dbReference type="PANTHER" id="PTHR47326">
    <property type="entry name" value="TRANSPOSABLE ELEMENT TC3 TRANSPOSASE-LIKE PROTEIN"/>
    <property type="match status" value="1"/>
</dbReference>
<reference evidence="1" key="1">
    <citation type="submission" date="2020-08" db="EMBL/GenBank/DDBJ databases">
        <title>Multicomponent nature underlies the extraordinary mechanical properties of spider dragline silk.</title>
        <authorList>
            <person name="Kono N."/>
            <person name="Nakamura H."/>
            <person name="Mori M."/>
            <person name="Yoshida Y."/>
            <person name="Ohtoshi R."/>
            <person name="Malay A.D."/>
            <person name="Moran D.A.P."/>
            <person name="Tomita M."/>
            <person name="Numata K."/>
            <person name="Arakawa K."/>
        </authorList>
    </citation>
    <scope>NUCLEOTIDE SEQUENCE</scope>
</reference>
<proteinExistence type="predicted"/>
<name>A0A8X6VIA1_TRICX</name>
<comment type="caution">
    <text evidence="1">The sequence shown here is derived from an EMBL/GenBank/DDBJ whole genome shotgun (WGS) entry which is preliminary data.</text>
</comment>
<dbReference type="Proteomes" id="UP000887159">
    <property type="component" value="Unassembled WGS sequence"/>
</dbReference>
<dbReference type="GO" id="GO:0003676">
    <property type="term" value="F:nucleic acid binding"/>
    <property type="evidence" value="ECO:0007669"/>
    <property type="project" value="InterPro"/>
</dbReference>
<accession>A0A8X6VIA1</accession>
<dbReference type="PANTHER" id="PTHR47326:SF1">
    <property type="entry name" value="HTH PSQ-TYPE DOMAIN-CONTAINING PROTEIN"/>
    <property type="match status" value="1"/>
</dbReference>
<sequence>MGSIFEIRDRRQDFMPLNFPVEDIHLIVQLPVMFNTCLKLGVVMDVFPYLTPHLQACGHPLRMFYDMPWIILKVVSGILARLFPTQIRRFFLNEVLWTDECQFSKQGNINTENKHYWSLEYPHLIRPNRHQVRWSVNVWCGIWKSTLIRPIYFDGSLTSESYTEILSRPLADFLEEEVSLRDLSRTWYQHDGAPAHKSAQTCTFLVQTFDTRIIGYGDQEVSEATGGVSDAGSVLQFCGRQSF</sequence>
<evidence type="ECO:0000313" key="1">
    <source>
        <dbReference type="EMBL" id="GFY08319.1"/>
    </source>
</evidence>
<gene>
    <name evidence="1" type="primary">NCL1_57459</name>
    <name evidence="1" type="ORF">TNCV_1357251</name>
</gene>
<dbReference type="EMBL" id="BMAU01021280">
    <property type="protein sequence ID" value="GFY08319.1"/>
    <property type="molecule type" value="Genomic_DNA"/>
</dbReference>
<evidence type="ECO:0000313" key="2">
    <source>
        <dbReference type="Proteomes" id="UP000887159"/>
    </source>
</evidence>
<dbReference type="InterPro" id="IPR036397">
    <property type="entry name" value="RNaseH_sf"/>
</dbReference>
<protein>
    <recommendedName>
        <fullName evidence="3">Transposase</fullName>
    </recommendedName>
</protein>
<dbReference type="AlphaFoldDB" id="A0A8X6VIA1"/>